<organism evidence="2 3">
    <name type="scientific">Niastella populi</name>
    <dbReference type="NCBI Taxonomy" id="550983"/>
    <lineage>
        <taxon>Bacteria</taxon>
        <taxon>Pseudomonadati</taxon>
        <taxon>Bacteroidota</taxon>
        <taxon>Chitinophagia</taxon>
        <taxon>Chitinophagales</taxon>
        <taxon>Chitinophagaceae</taxon>
        <taxon>Niastella</taxon>
    </lineage>
</organism>
<dbReference type="RefSeq" id="WP_081164731.1">
    <property type="nucleotide sequence ID" value="NZ_LWBP01000185.1"/>
</dbReference>
<evidence type="ECO:0000256" key="1">
    <source>
        <dbReference type="SAM" id="Phobius"/>
    </source>
</evidence>
<feature type="transmembrane region" description="Helical" evidence="1">
    <location>
        <begin position="34"/>
        <end position="58"/>
    </location>
</feature>
<evidence type="ECO:0000313" key="3">
    <source>
        <dbReference type="Proteomes" id="UP000192276"/>
    </source>
</evidence>
<evidence type="ECO:0000313" key="2">
    <source>
        <dbReference type="EMBL" id="OQP59048.1"/>
    </source>
</evidence>
<accession>A0A1V9FL23</accession>
<dbReference type="AlphaFoldDB" id="A0A1V9FL23"/>
<protein>
    <recommendedName>
        <fullName evidence="4">DUF2892 domain-containing protein</fullName>
    </recommendedName>
</protein>
<evidence type="ECO:0008006" key="4">
    <source>
        <dbReference type="Google" id="ProtNLM"/>
    </source>
</evidence>
<name>A0A1V9FL23_9BACT</name>
<dbReference type="Proteomes" id="UP000192276">
    <property type="component" value="Unassembled WGS sequence"/>
</dbReference>
<comment type="caution">
    <text evidence="2">The sequence shown here is derived from an EMBL/GenBank/DDBJ whole genome shotgun (WGS) entry which is preliminary data.</text>
</comment>
<gene>
    <name evidence="2" type="ORF">A4R26_21920</name>
</gene>
<sequence>MKTLIATGWNFMRILRLIIGIVVTVFAIRSHDLLLGLGGSFLVLLAVLNAGCCGAGACSTGSCKVDTKTNTKE</sequence>
<keyword evidence="1" id="KW-1133">Transmembrane helix</keyword>
<proteinExistence type="predicted"/>
<keyword evidence="1" id="KW-0812">Transmembrane</keyword>
<dbReference type="EMBL" id="LWBP01000185">
    <property type="protein sequence ID" value="OQP59048.1"/>
    <property type="molecule type" value="Genomic_DNA"/>
</dbReference>
<dbReference type="OrthoDB" id="1049592at2"/>
<reference evidence="3" key="1">
    <citation type="submission" date="2016-04" db="EMBL/GenBank/DDBJ databases">
        <authorList>
            <person name="Chen L."/>
            <person name="Zhuang W."/>
            <person name="Wang G."/>
        </authorList>
    </citation>
    <scope>NUCLEOTIDE SEQUENCE [LARGE SCALE GENOMIC DNA]</scope>
    <source>
        <strain evidence="3">208</strain>
    </source>
</reference>
<keyword evidence="3" id="KW-1185">Reference proteome</keyword>
<dbReference type="STRING" id="550983.A4R26_21920"/>
<feature type="transmembrane region" description="Helical" evidence="1">
    <location>
        <begin position="12"/>
        <end position="28"/>
    </location>
</feature>
<keyword evidence="1" id="KW-0472">Membrane</keyword>